<proteinExistence type="inferred from homology"/>
<keyword evidence="7" id="KW-0391">Immunity</keyword>
<evidence type="ECO:0000256" key="16">
    <source>
        <dbReference type="ARBA" id="ARBA00064019"/>
    </source>
</evidence>
<feature type="chain" id="PRO_5034676396" description="Interleukin-31 receptor subunit alpha" evidence="22">
    <location>
        <begin position="31"/>
        <end position="731"/>
    </location>
</feature>
<keyword evidence="13" id="KW-0966">Cell projection</keyword>
<dbReference type="PANTHER" id="PTHR48423:SF1">
    <property type="entry name" value="INTERLEUKIN-27 RECEPTOR SUBUNIT ALPHA"/>
    <property type="match status" value="1"/>
</dbReference>
<dbReference type="GeneTree" id="ENSGT00940000155603"/>
<dbReference type="GO" id="GO:0008284">
    <property type="term" value="P:positive regulation of cell population proliferation"/>
    <property type="evidence" value="ECO:0007669"/>
    <property type="project" value="Ensembl"/>
</dbReference>
<dbReference type="FunFam" id="2.60.40.10:FF:000732">
    <property type="entry name" value="Interleukin 31 receptor A"/>
    <property type="match status" value="1"/>
</dbReference>
<accession>A0A8D2B6P7</accession>
<dbReference type="FunFam" id="2.60.40.10:FF:000908">
    <property type="entry name" value="Interleukin 31 receptor A"/>
    <property type="match status" value="1"/>
</dbReference>
<comment type="similarity">
    <text evidence="2">Belongs to the type I cytokine receptor family. Type 2 subfamily.</text>
</comment>
<dbReference type="GO" id="GO:0002067">
    <property type="term" value="P:glandular epithelial cell differentiation"/>
    <property type="evidence" value="ECO:0007669"/>
    <property type="project" value="Ensembl"/>
</dbReference>
<comment type="subcellular location">
    <subcellularLocation>
        <location evidence="1">Cell membrane</location>
        <topology evidence="1">Single-pass type I membrane protein</topology>
    </subcellularLocation>
    <subcellularLocation>
        <location evidence="14">Presynaptic cell membrane</location>
    </subcellularLocation>
</comment>
<comment type="subunit">
    <text evidence="16">Heterodimer with OSMR. Interacts with JAK1 and STAT3.</text>
</comment>
<dbReference type="Proteomes" id="UP000694564">
    <property type="component" value="Chromosome 6"/>
</dbReference>
<evidence type="ECO:0000256" key="1">
    <source>
        <dbReference type="ARBA" id="ARBA00004251"/>
    </source>
</evidence>
<protein>
    <recommendedName>
        <fullName evidence="17">Interleukin-31 receptor subunit alpha</fullName>
    </recommendedName>
    <alternativeName>
        <fullName evidence="19">GLM-R</fullName>
    </alternativeName>
    <alternativeName>
        <fullName evidence="20">Gp130-like monocyte receptor</fullName>
    </alternativeName>
    <alternativeName>
        <fullName evidence="18">ZcytoR17</fullName>
    </alternativeName>
</protein>
<evidence type="ECO:0000256" key="21">
    <source>
        <dbReference type="SAM" id="Phobius"/>
    </source>
</evidence>
<keyword evidence="8 21" id="KW-1133">Transmembrane helix</keyword>
<dbReference type="SMART" id="SM00060">
    <property type="entry name" value="FN3"/>
    <property type="match status" value="4"/>
</dbReference>
<evidence type="ECO:0000256" key="7">
    <source>
        <dbReference type="ARBA" id="ARBA00022859"/>
    </source>
</evidence>
<keyword evidence="9" id="KW-0770">Synapse</keyword>
<evidence type="ECO:0000256" key="9">
    <source>
        <dbReference type="ARBA" id="ARBA00023018"/>
    </source>
</evidence>
<dbReference type="GO" id="GO:0019955">
    <property type="term" value="F:cytokine binding"/>
    <property type="evidence" value="ECO:0007669"/>
    <property type="project" value="Ensembl"/>
</dbReference>
<evidence type="ECO:0000256" key="20">
    <source>
        <dbReference type="ARBA" id="ARBA00082494"/>
    </source>
</evidence>
<dbReference type="OrthoDB" id="9828391at2759"/>
<dbReference type="SUPFAM" id="SSF49265">
    <property type="entry name" value="Fibronectin type III"/>
    <property type="match status" value="4"/>
</dbReference>
<name>A0A8D2B6P7_SCIVU</name>
<keyword evidence="10 21" id="KW-0472">Membrane</keyword>
<dbReference type="Pfam" id="PF00041">
    <property type="entry name" value="fn3"/>
    <property type="match status" value="1"/>
</dbReference>
<keyword evidence="12" id="KW-0325">Glycoprotein</keyword>
<evidence type="ECO:0000256" key="19">
    <source>
        <dbReference type="ARBA" id="ARBA00079690"/>
    </source>
</evidence>
<dbReference type="AlphaFoldDB" id="A0A8D2B6P7"/>
<keyword evidence="11" id="KW-0675">Receptor</keyword>
<evidence type="ECO:0000256" key="14">
    <source>
        <dbReference type="ARBA" id="ARBA00034111"/>
    </source>
</evidence>
<evidence type="ECO:0000256" key="5">
    <source>
        <dbReference type="ARBA" id="ARBA00022729"/>
    </source>
</evidence>
<evidence type="ECO:0000256" key="4">
    <source>
        <dbReference type="ARBA" id="ARBA00022692"/>
    </source>
</evidence>
<dbReference type="PROSITE" id="PS50853">
    <property type="entry name" value="FN3"/>
    <property type="match status" value="2"/>
</dbReference>
<dbReference type="FunFam" id="2.60.40.10:FF:000465">
    <property type="entry name" value="Granulocyte colony-stimulating factor receptor"/>
    <property type="match status" value="1"/>
</dbReference>
<evidence type="ECO:0000256" key="6">
    <source>
        <dbReference type="ARBA" id="ARBA00022737"/>
    </source>
</evidence>
<dbReference type="PANTHER" id="PTHR48423">
    <property type="entry name" value="INTERLEUKIN-27 RECEPTOR SUBUNIT ALPHA"/>
    <property type="match status" value="1"/>
</dbReference>
<evidence type="ECO:0000259" key="23">
    <source>
        <dbReference type="PROSITE" id="PS50853"/>
    </source>
</evidence>
<keyword evidence="3" id="KW-1003">Cell membrane</keyword>
<evidence type="ECO:0000256" key="18">
    <source>
        <dbReference type="ARBA" id="ARBA00078177"/>
    </source>
</evidence>
<dbReference type="Ensembl" id="ENSSVLT00005010045.1">
    <property type="protein sequence ID" value="ENSSVLP00005009062.1"/>
    <property type="gene ID" value="ENSSVLG00005007167.1"/>
</dbReference>
<evidence type="ECO:0000313" key="25">
    <source>
        <dbReference type="Proteomes" id="UP000694564"/>
    </source>
</evidence>
<evidence type="ECO:0000256" key="12">
    <source>
        <dbReference type="ARBA" id="ARBA00023180"/>
    </source>
</evidence>
<dbReference type="FunFam" id="2.60.40.10:FF:000414">
    <property type="entry name" value="Interleukin-6 receptor subunit beta"/>
    <property type="match status" value="1"/>
</dbReference>
<evidence type="ECO:0000256" key="8">
    <source>
        <dbReference type="ARBA" id="ARBA00022989"/>
    </source>
</evidence>
<evidence type="ECO:0000256" key="17">
    <source>
        <dbReference type="ARBA" id="ARBA00070022"/>
    </source>
</evidence>
<evidence type="ECO:0000256" key="2">
    <source>
        <dbReference type="ARBA" id="ARBA00008921"/>
    </source>
</evidence>
<evidence type="ECO:0000313" key="24">
    <source>
        <dbReference type="Ensembl" id="ENSSVLP00005009062.1"/>
    </source>
</evidence>
<dbReference type="GO" id="GO:0002438">
    <property type="term" value="P:acute inflammatory response to antigenic stimulus"/>
    <property type="evidence" value="ECO:0007669"/>
    <property type="project" value="Ensembl"/>
</dbReference>
<keyword evidence="5 22" id="KW-0732">Signal</keyword>
<feature type="domain" description="Fibronectin type-III" evidence="23">
    <location>
        <begin position="425"/>
        <end position="519"/>
    </location>
</feature>
<dbReference type="FunFam" id="2.60.40.10:FF:000913">
    <property type="entry name" value="Interleukin 31 receptor A"/>
    <property type="match status" value="1"/>
</dbReference>
<feature type="signal peptide" evidence="22">
    <location>
        <begin position="1"/>
        <end position="30"/>
    </location>
</feature>
<dbReference type="InterPro" id="IPR003961">
    <property type="entry name" value="FN3_dom"/>
</dbReference>
<gene>
    <name evidence="24" type="primary">IL31RA</name>
</gene>
<evidence type="ECO:0000256" key="11">
    <source>
        <dbReference type="ARBA" id="ARBA00023170"/>
    </source>
</evidence>
<dbReference type="GO" id="GO:0030224">
    <property type="term" value="P:monocyte differentiation"/>
    <property type="evidence" value="ECO:0007669"/>
    <property type="project" value="Ensembl"/>
</dbReference>
<evidence type="ECO:0000256" key="3">
    <source>
        <dbReference type="ARBA" id="ARBA00022475"/>
    </source>
</evidence>
<evidence type="ECO:0000256" key="22">
    <source>
        <dbReference type="SAM" id="SignalP"/>
    </source>
</evidence>
<evidence type="ECO:0000256" key="15">
    <source>
        <dbReference type="ARBA" id="ARBA00056762"/>
    </source>
</evidence>
<dbReference type="Gene3D" id="2.60.40.10">
    <property type="entry name" value="Immunoglobulins"/>
    <property type="match status" value="5"/>
</dbReference>
<dbReference type="GO" id="GO:0009897">
    <property type="term" value="C:external side of plasma membrane"/>
    <property type="evidence" value="ECO:0007669"/>
    <property type="project" value="Ensembl"/>
</dbReference>
<reference evidence="24" key="2">
    <citation type="submission" date="2025-09" db="UniProtKB">
        <authorList>
            <consortium name="Ensembl"/>
        </authorList>
    </citation>
    <scope>IDENTIFICATION</scope>
</reference>
<keyword evidence="4 21" id="KW-0812">Transmembrane</keyword>
<keyword evidence="6" id="KW-0677">Repeat</keyword>
<organism evidence="24 25">
    <name type="scientific">Sciurus vulgaris</name>
    <name type="common">Eurasian red squirrel</name>
    <dbReference type="NCBI Taxonomy" id="55149"/>
    <lineage>
        <taxon>Eukaryota</taxon>
        <taxon>Metazoa</taxon>
        <taxon>Chordata</taxon>
        <taxon>Craniata</taxon>
        <taxon>Vertebrata</taxon>
        <taxon>Euteleostomi</taxon>
        <taxon>Mammalia</taxon>
        <taxon>Eutheria</taxon>
        <taxon>Euarchontoglires</taxon>
        <taxon>Glires</taxon>
        <taxon>Rodentia</taxon>
        <taxon>Sciuromorpha</taxon>
        <taxon>Sciuridae</taxon>
        <taxon>Sciurinae</taxon>
        <taxon>Sciurini</taxon>
        <taxon>Sciurus</taxon>
    </lineage>
</organism>
<dbReference type="GO" id="GO:0007259">
    <property type="term" value="P:cell surface receptor signaling pathway via JAK-STAT"/>
    <property type="evidence" value="ECO:0007669"/>
    <property type="project" value="Ensembl"/>
</dbReference>
<feature type="domain" description="Fibronectin type-III" evidence="23">
    <location>
        <begin position="132"/>
        <end position="229"/>
    </location>
</feature>
<dbReference type="InterPro" id="IPR036116">
    <property type="entry name" value="FN3_sf"/>
</dbReference>
<evidence type="ECO:0000256" key="10">
    <source>
        <dbReference type="ARBA" id="ARBA00023136"/>
    </source>
</evidence>
<dbReference type="InterPro" id="IPR013783">
    <property type="entry name" value="Ig-like_fold"/>
</dbReference>
<keyword evidence="25" id="KW-1185">Reference proteome</keyword>
<sequence length="731" mass="82614">KHSLLPSANSGKMWMWALWILPLLYKFSLTALPAKPENTSCILYYKKNLTCTWSPEKETSYTKYVVKRTYSYGNKRDICKANSSTGTWCSFFSPTITPPDYFTIEVEAQNKDGTVTSDITHWTLNTIMKMEPPKILSVKPILGFKKMMQIKWELYDSLFSSSNLNYTLRFRTVNSTHWVKVNFQSDDLVYNLKGLQAFTEYIVAMQCVVNGSYFWSDWSQEKMGITEEEVPSGLDLWRVLRPAEVDGRRPVQLLWKKARGAPVLEKTFGYIISYFPENNTNLTQTISTTTQQCELHLGGKTYWVSVTSYNSLGKSPVATMRIPAVGEKPFQCIEAMRVFLVQDLLVVEWQSSAPEVDTWMVEWFPDLDLEPSDISWESVSQASNWTIPQDKLKPFCLYNISVYPLLQDEVGEPYSIQAYAKEGTPMEGPVAKAENIGVKTVTITWKEIPKSERKGFISNYTVFYQAEGGKEFSKTVGSSIQQYDLESLTRRTSYTAHVLARTRAGGINGTKINFKTLSLSVFEIVLITSLVGGGLLIFTVLTVASGLRKPIKLSHLCWPDIPNPAESSIATWHGHDCKNKSNLKEFDDSVNTEDSILKSYSAPSDLTDKLVVNFENFLEEVSTEEAEKSQENILGGEKNEYVTSPSRPDCPPGKSLKILTEIPSGKSQLSYLGMSEENFSEAEEQLLSSGESVDQDYFCEEGASNPYLKNSVTTREFLVHEKLPDHTKKEV</sequence>
<reference evidence="24" key="1">
    <citation type="submission" date="2025-08" db="UniProtKB">
        <authorList>
            <consortium name="Ensembl"/>
        </authorList>
    </citation>
    <scope>IDENTIFICATION</scope>
</reference>
<feature type="transmembrane region" description="Helical" evidence="21">
    <location>
        <begin position="521"/>
        <end position="544"/>
    </location>
</feature>
<evidence type="ECO:0000256" key="13">
    <source>
        <dbReference type="ARBA" id="ARBA00023273"/>
    </source>
</evidence>
<dbReference type="GO" id="GO:0098542">
    <property type="term" value="P:defense response to other organism"/>
    <property type="evidence" value="ECO:0007669"/>
    <property type="project" value="Ensembl"/>
</dbReference>
<dbReference type="InterPro" id="IPR052672">
    <property type="entry name" value="Type1_Cytokine_Rcpt_Type2"/>
</dbReference>
<comment type="function">
    <text evidence="15">Associates with OSMR to form the interleukin-31 receptor which activates STAT3 and to a lower extent STAT1 and STAT5. May function in skin immunity. Mediates IL31-induced itch, probably in a manner dependent on cation channels TRPA1 and TRPV1. Positively regulates numbers and cycling status of immature subsets of myeloid progenitor cells in bone marrow in vivo and enhances myeloid progenitor cell survival in vitro.</text>
</comment>
<dbReference type="GO" id="GO:0042734">
    <property type="term" value="C:presynaptic membrane"/>
    <property type="evidence" value="ECO:0007669"/>
    <property type="project" value="UniProtKB-SubCell"/>
</dbReference>
<dbReference type="CDD" id="cd00063">
    <property type="entry name" value="FN3"/>
    <property type="match status" value="2"/>
</dbReference>